<dbReference type="InterPro" id="IPR050166">
    <property type="entry name" value="ABC_transporter_ATP-bind"/>
</dbReference>
<dbReference type="PANTHER" id="PTHR42788:SF13">
    <property type="entry name" value="ALIPHATIC SULFONATES IMPORT ATP-BINDING PROTEIN SSUB"/>
    <property type="match status" value="1"/>
</dbReference>
<evidence type="ECO:0000256" key="2">
    <source>
        <dbReference type="ARBA" id="ARBA00022448"/>
    </source>
</evidence>
<organism evidence="6 7">
    <name type="scientific">Phyllobacterium ifriqiyense</name>
    <dbReference type="NCBI Taxonomy" id="314238"/>
    <lineage>
        <taxon>Bacteria</taxon>
        <taxon>Pseudomonadati</taxon>
        <taxon>Pseudomonadota</taxon>
        <taxon>Alphaproteobacteria</taxon>
        <taxon>Hyphomicrobiales</taxon>
        <taxon>Phyllobacteriaceae</taxon>
        <taxon>Phyllobacterium</taxon>
    </lineage>
</organism>
<reference evidence="6 7" key="1">
    <citation type="submission" date="2023-07" db="EMBL/GenBank/DDBJ databases">
        <title>Comparative genomics of wheat-associated soil bacteria to identify genetic determinants of phenazine resistance.</title>
        <authorList>
            <person name="Mouncey N."/>
        </authorList>
    </citation>
    <scope>NUCLEOTIDE SEQUENCE [LARGE SCALE GENOMIC DNA]</scope>
    <source>
        <strain evidence="6 7">W4I11</strain>
    </source>
</reference>
<proteinExistence type="inferred from homology"/>
<gene>
    <name evidence="6" type="ORF">QFZ34_000326</name>
</gene>
<name>A0ABU0S2Z6_9HYPH</name>
<dbReference type="Gene3D" id="3.40.50.300">
    <property type="entry name" value="P-loop containing nucleotide triphosphate hydrolases"/>
    <property type="match status" value="1"/>
</dbReference>
<dbReference type="Proteomes" id="UP001237780">
    <property type="component" value="Unassembled WGS sequence"/>
</dbReference>
<dbReference type="Pfam" id="PF00005">
    <property type="entry name" value="ABC_tran"/>
    <property type="match status" value="1"/>
</dbReference>
<dbReference type="RefSeq" id="WP_307275917.1">
    <property type="nucleotide sequence ID" value="NZ_JAUSZT010000001.1"/>
</dbReference>
<evidence type="ECO:0000259" key="5">
    <source>
        <dbReference type="PROSITE" id="PS50893"/>
    </source>
</evidence>
<dbReference type="GO" id="GO:0005524">
    <property type="term" value="F:ATP binding"/>
    <property type="evidence" value="ECO:0007669"/>
    <property type="project" value="UniProtKB-KW"/>
</dbReference>
<dbReference type="InterPro" id="IPR003593">
    <property type="entry name" value="AAA+_ATPase"/>
</dbReference>
<sequence>MSLAMLKPVPVQPGEQDTRPMVSIDSVEMSFGTYVAVQDVNLTVADGEFLAIVGPTGCGKSTILNAIAGLLKPTKGTVSIDGALINNIQNDIGYLFQQDALLPWKTSIENVELSLMFKGIAVKERRERSMNWLAKVGLKGFEHRYPHQLSGGQRKRVQMAQALIATPKVILMDEPFSALDIHTRHLMQNELLRLWQEERRAVVMITHDLEEAIALGDRVAILAAGPRSRVIESFPVELERPRDVAEIKLDPRFMDLYRNIWASLRGEVEKSYERRD</sequence>
<protein>
    <submittedName>
        <fullName evidence="6">NitT/TauT family transport system ATP-binding protein</fullName>
    </submittedName>
</protein>
<evidence type="ECO:0000256" key="1">
    <source>
        <dbReference type="ARBA" id="ARBA00005417"/>
    </source>
</evidence>
<dbReference type="CDD" id="cd03293">
    <property type="entry name" value="ABC_NrtD_SsuB_transporters"/>
    <property type="match status" value="1"/>
</dbReference>
<evidence type="ECO:0000313" key="6">
    <source>
        <dbReference type="EMBL" id="MDQ0995149.1"/>
    </source>
</evidence>
<comment type="similarity">
    <text evidence="1">Belongs to the ABC transporter superfamily.</text>
</comment>
<keyword evidence="7" id="KW-1185">Reference proteome</keyword>
<keyword evidence="4 6" id="KW-0067">ATP-binding</keyword>
<accession>A0ABU0S2Z6</accession>
<dbReference type="PANTHER" id="PTHR42788">
    <property type="entry name" value="TAURINE IMPORT ATP-BINDING PROTEIN-RELATED"/>
    <property type="match status" value="1"/>
</dbReference>
<dbReference type="InterPro" id="IPR003439">
    <property type="entry name" value="ABC_transporter-like_ATP-bd"/>
</dbReference>
<dbReference type="EMBL" id="JAUSZT010000001">
    <property type="protein sequence ID" value="MDQ0995149.1"/>
    <property type="molecule type" value="Genomic_DNA"/>
</dbReference>
<dbReference type="SMART" id="SM00382">
    <property type="entry name" value="AAA"/>
    <property type="match status" value="1"/>
</dbReference>
<dbReference type="InterPro" id="IPR017871">
    <property type="entry name" value="ABC_transporter-like_CS"/>
</dbReference>
<dbReference type="PROSITE" id="PS00211">
    <property type="entry name" value="ABC_TRANSPORTER_1"/>
    <property type="match status" value="1"/>
</dbReference>
<keyword evidence="3" id="KW-0547">Nucleotide-binding</keyword>
<keyword evidence="2" id="KW-0813">Transport</keyword>
<evidence type="ECO:0000313" key="7">
    <source>
        <dbReference type="Proteomes" id="UP001237780"/>
    </source>
</evidence>
<dbReference type="InterPro" id="IPR027417">
    <property type="entry name" value="P-loop_NTPase"/>
</dbReference>
<dbReference type="PROSITE" id="PS50893">
    <property type="entry name" value="ABC_TRANSPORTER_2"/>
    <property type="match status" value="1"/>
</dbReference>
<comment type="caution">
    <text evidence="6">The sequence shown here is derived from an EMBL/GenBank/DDBJ whole genome shotgun (WGS) entry which is preliminary data.</text>
</comment>
<feature type="domain" description="ABC transporter" evidence="5">
    <location>
        <begin position="22"/>
        <end position="249"/>
    </location>
</feature>
<dbReference type="SUPFAM" id="SSF52540">
    <property type="entry name" value="P-loop containing nucleoside triphosphate hydrolases"/>
    <property type="match status" value="1"/>
</dbReference>
<evidence type="ECO:0000256" key="3">
    <source>
        <dbReference type="ARBA" id="ARBA00022741"/>
    </source>
</evidence>
<evidence type="ECO:0000256" key="4">
    <source>
        <dbReference type="ARBA" id="ARBA00022840"/>
    </source>
</evidence>